<dbReference type="PROSITE" id="PS51281">
    <property type="entry name" value="TAP_C"/>
    <property type="match status" value="1"/>
</dbReference>
<evidence type="ECO:0000259" key="12">
    <source>
        <dbReference type="PROSITE" id="PS50177"/>
    </source>
</evidence>
<evidence type="ECO:0000256" key="6">
    <source>
        <dbReference type="ARBA" id="ARBA00022737"/>
    </source>
</evidence>
<name>A0A9W9NU11_9EURO</name>
<protein>
    <recommendedName>
        <fullName evidence="10">mRNA export factor MEX67</fullName>
    </recommendedName>
</protein>
<comment type="function">
    <text evidence="9">Involved in the export of mRNA from the nucleus to the cytoplasm.</text>
</comment>
<dbReference type="PANTHER" id="PTHR10662">
    <property type="entry name" value="NUCLEAR RNA EXPORT FACTOR"/>
    <property type="match status" value="1"/>
</dbReference>
<feature type="compositionally biased region" description="Low complexity" evidence="11">
    <location>
        <begin position="38"/>
        <end position="53"/>
    </location>
</feature>
<dbReference type="SUPFAM" id="SSF54427">
    <property type="entry name" value="NTF2-like"/>
    <property type="match status" value="1"/>
</dbReference>
<keyword evidence="4" id="KW-0963">Cytoplasm</keyword>
<dbReference type="Pfam" id="PF03943">
    <property type="entry name" value="TAP_C"/>
    <property type="match status" value="1"/>
</dbReference>
<dbReference type="SUPFAM" id="SSF52058">
    <property type="entry name" value="L domain-like"/>
    <property type="match status" value="1"/>
</dbReference>
<dbReference type="Pfam" id="PF24048">
    <property type="entry name" value="LRR_NXF1-5"/>
    <property type="match status" value="1"/>
</dbReference>
<dbReference type="SMART" id="SM00804">
    <property type="entry name" value="TAP_C"/>
    <property type="match status" value="1"/>
</dbReference>
<dbReference type="FunFam" id="3.10.450.50:FF:000013">
    <property type="entry name" value="mRNA export factor mex67"/>
    <property type="match status" value="1"/>
</dbReference>
<keyword evidence="5" id="KW-0433">Leucine-rich repeat</keyword>
<dbReference type="Gene3D" id="3.10.450.50">
    <property type="match status" value="1"/>
</dbReference>
<comment type="caution">
    <text evidence="14">The sequence shown here is derived from an EMBL/GenBank/DDBJ whole genome shotgun (WGS) entry which is preliminary data.</text>
</comment>
<sequence>MTSRSRARPAAGGGGHDGGIRKRGGAARTDRDGDMDMDGNGRAARSNRAGNSRPTSNRQQGRNKKADVIQRALGDARGSSQASVRSGKGAPASNLVDVAITGWQKSKSSAARDRTVDDLRSFLERRVSSQTKGPNIKIHKSRVEGDAFIVSLRPDLVERIRKLNGSLFAGNYITVEELNTTDTALDAELSNNGTSAETMDTKSKLATILSKRYYPDTKLLDMSKLSSDPDLQALGVFNSTSTQSKFFPALMKVWDMQFTTASEKHAAVESVSLASNQLTNIAAVTSLAQTIPNLKNLDLSNNNLADYKSVTGWRWKFRNLQFLDMNGNPLSSDPNFKDTLLKWYPNLQYLNNVQVRTPEEVAAQKKAPIPNQPPIFEDQGSIGEHFIRAFFPSYDNDRNELIDGVYDSNSTFSLNVNTRAPDSPTVKMITQLPARMSRTFKGVEKIRQLWNDLPQTRHPDLNTQADEYLIECHPIHNLPDPTGQNAHGVSGLQIMVHGKFEESVNGKIELRSFDRTFVLGPGSGAGGIRVVNDLLCLRAYGGHEAWSPENESIPQALQPPVGAIAPAAAPVTAPIAAPAVPAASTTLPEGYGVATPGKPETQVQQEQMVIQMSNKSRMTLQFSEMALSSNAWNLEAAWNNFEQLKAQGTLPADAFLP</sequence>
<dbReference type="GO" id="GO:0016973">
    <property type="term" value="P:poly(A)+ mRNA export from nucleus"/>
    <property type="evidence" value="ECO:0007669"/>
    <property type="project" value="TreeGrafter"/>
</dbReference>
<keyword evidence="7" id="KW-0509">mRNA transport</keyword>
<evidence type="ECO:0000256" key="9">
    <source>
        <dbReference type="ARBA" id="ARBA00055253"/>
    </source>
</evidence>
<dbReference type="InterPro" id="IPR001611">
    <property type="entry name" value="Leu-rich_rpt"/>
</dbReference>
<dbReference type="InterPro" id="IPR032675">
    <property type="entry name" value="LRR_dom_sf"/>
</dbReference>
<gene>
    <name evidence="14" type="ORF">N7468_007380</name>
</gene>
<dbReference type="GO" id="GO:0042272">
    <property type="term" value="C:nuclear RNA export factor complex"/>
    <property type="evidence" value="ECO:0007669"/>
    <property type="project" value="UniProtKB-ARBA"/>
</dbReference>
<feature type="region of interest" description="Disordered" evidence="11">
    <location>
        <begin position="1"/>
        <end position="66"/>
    </location>
</feature>
<reference evidence="14" key="2">
    <citation type="journal article" date="2023" name="IMA Fungus">
        <title>Comparative genomic study of the Penicillium genus elucidates a diverse pangenome and 15 lateral gene transfer events.</title>
        <authorList>
            <person name="Petersen C."/>
            <person name="Sorensen T."/>
            <person name="Nielsen M.R."/>
            <person name="Sondergaard T.E."/>
            <person name="Sorensen J.L."/>
            <person name="Fitzpatrick D.A."/>
            <person name="Frisvad J.C."/>
            <person name="Nielsen K.L."/>
        </authorList>
    </citation>
    <scope>NUCLEOTIDE SEQUENCE</scope>
    <source>
        <strain evidence="14">IBT 19713</strain>
    </source>
</reference>
<keyword evidence="15" id="KW-1185">Reference proteome</keyword>
<feature type="domain" description="TAP-C" evidence="13">
    <location>
        <begin position="603"/>
        <end position="657"/>
    </location>
</feature>
<feature type="domain" description="NTF2" evidence="12">
    <location>
        <begin position="382"/>
        <end position="537"/>
    </location>
</feature>
<accession>A0A9W9NU11</accession>
<evidence type="ECO:0000256" key="8">
    <source>
        <dbReference type="ARBA" id="ARBA00023242"/>
    </source>
</evidence>
<dbReference type="RefSeq" id="XP_058329566.1">
    <property type="nucleotide sequence ID" value="XM_058476676.1"/>
</dbReference>
<dbReference type="InterPro" id="IPR005637">
    <property type="entry name" value="TAP_C_dom"/>
</dbReference>
<evidence type="ECO:0000256" key="7">
    <source>
        <dbReference type="ARBA" id="ARBA00022816"/>
    </source>
</evidence>
<dbReference type="Proteomes" id="UP001150941">
    <property type="component" value="Unassembled WGS sequence"/>
</dbReference>
<keyword evidence="6" id="KW-0677">Repeat</keyword>
<keyword evidence="3" id="KW-0813">Transport</keyword>
<dbReference type="Gene3D" id="1.10.8.10">
    <property type="entry name" value="DNA helicase RuvA subunit, C-terminal domain"/>
    <property type="match status" value="1"/>
</dbReference>
<dbReference type="FunFam" id="1.10.8.10:FF:000018">
    <property type="entry name" value="Nuclear RNA export factor 1"/>
    <property type="match status" value="1"/>
</dbReference>
<evidence type="ECO:0000256" key="4">
    <source>
        <dbReference type="ARBA" id="ARBA00022490"/>
    </source>
</evidence>
<dbReference type="InterPro" id="IPR002075">
    <property type="entry name" value="NTF2_dom"/>
</dbReference>
<dbReference type="InterPro" id="IPR030217">
    <property type="entry name" value="NXF_fam"/>
</dbReference>
<dbReference type="GeneID" id="83203979"/>
<dbReference type="PROSITE" id="PS51450">
    <property type="entry name" value="LRR"/>
    <property type="match status" value="1"/>
</dbReference>
<dbReference type="PROSITE" id="PS50177">
    <property type="entry name" value="NTF2_DOMAIN"/>
    <property type="match status" value="1"/>
</dbReference>
<dbReference type="AlphaFoldDB" id="A0A9W9NU11"/>
<evidence type="ECO:0000256" key="3">
    <source>
        <dbReference type="ARBA" id="ARBA00022448"/>
    </source>
</evidence>
<dbReference type="InterPro" id="IPR032710">
    <property type="entry name" value="NTF2-like_dom_sf"/>
</dbReference>
<evidence type="ECO:0000259" key="13">
    <source>
        <dbReference type="PROSITE" id="PS51281"/>
    </source>
</evidence>
<evidence type="ECO:0000313" key="14">
    <source>
        <dbReference type="EMBL" id="KAJ5226155.1"/>
    </source>
</evidence>
<evidence type="ECO:0000313" key="15">
    <source>
        <dbReference type="Proteomes" id="UP001150941"/>
    </source>
</evidence>
<dbReference type="EMBL" id="JAPQKS010000005">
    <property type="protein sequence ID" value="KAJ5226155.1"/>
    <property type="molecule type" value="Genomic_DNA"/>
</dbReference>
<keyword evidence="8" id="KW-0539">Nucleus</keyword>
<dbReference type="PANTHER" id="PTHR10662:SF22">
    <property type="entry name" value="NUCLEAR RNA EXPORT FACTOR 1"/>
    <property type="match status" value="1"/>
</dbReference>
<dbReference type="Gene3D" id="3.80.10.10">
    <property type="entry name" value="Ribonuclease Inhibitor"/>
    <property type="match status" value="1"/>
</dbReference>
<evidence type="ECO:0000256" key="1">
    <source>
        <dbReference type="ARBA" id="ARBA00004123"/>
    </source>
</evidence>
<dbReference type="FunFam" id="3.80.10.10:FF:000296">
    <property type="entry name" value="mRNA export factor MEX67"/>
    <property type="match status" value="1"/>
</dbReference>
<comment type="subcellular location">
    <subcellularLocation>
        <location evidence="1">Nucleus</location>
    </subcellularLocation>
</comment>
<evidence type="ECO:0000256" key="2">
    <source>
        <dbReference type="ARBA" id="ARBA00009285"/>
    </source>
</evidence>
<comment type="similarity">
    <text evidence="2">Belongs to the NXF family.</text>
</comment>
<dbReference type="SUPFAM" id="SSF46934">
    <property type="entry name" value="UBA-like"/>
    <property type="match status" value="1"/>
</dbReference>
<reference evidence="14" key="1">
    <citation type="submission" date="2022-11" db="EMBL/GenBank/DDBJ databases">
        <authorList>
            <person name="Petersen C."/>
        </authorList>
    </citation>
    <scope>NUCLEOTIDE SEQUENCE</scope>
    <source>
        <strain evidence="14">IBT 19713</strain>
    </source>
</reference>
<dbReference type="InterPro" id="IPR009060">
    <property type="entry name" value="UBA-like_sf"/>
</dbReference>
<dbReference type="GO" id="GO:0003723">
    <property type="term" value="F:RNA binding"/>
    <property type="evidence" value="ECO:0007669"/>
    <property type="project" value="TreeGrafter"/>
</dbReference>
<dbReference type="InterPro" id="IPR018222">
    <property type="entry name" value="Nuclear_transport_factor_2_euk"/>
</dbReference>
<dbReference type="OrthoDB" id="25872at2759"/>
<dbReference type="Pfam" id="PF22602">
    <property type="entry name" value="NXF_NTF2"/>
    <property type="match status" value="1"/>
</dbReference>
<evidence type="ECO:0000256" key="10">
    <source>
        <dbReference type="ARBA" id="ARBA00069694"/>
    </source>
</evidence>
<evidence type="ECO:0000256" key="11">
    <source>
        <dbReference type="SAM" id="MobiDB-lite"/>
    </source>
</evidence>
<proteinExistence type="inferred from homology"/>
<evidence type="ECO:0000256" key="5">
    <source>
        <dbReference type="ARBA" id="ARBA00022614"/>
    </source>
</evidence>
<organism evidence="14 15">
    <name type="scientific">Penicillium chermesinum</name>
    <dbReference type="NCBI Taxonomy" id="63820"/>
    <lineage>
        <taxon>Eukaryota</taxon>
        <taxon>Fungi</taxon>
        <taxon>Dikarya</taxon>
        <taxon>Ascomycota</taxon>
        <taxon>Pezizomycotina</taxon>
        <taxon>Eurotiomycetes</taxon>
        <taxon>Eurotiomycetidae</taxon>
        <taxon>Eurotiales</taxon>
        <taxon>Aspergillaceae</taxon>
        <taxon>Penicillium</taxon>
    </lineage>
</organism>
<dbReference type="CDD" id="cd14342">
    <property type="entry name" value="UBA_TAP-C"/>
    <property type="match status" value="1"/>
</dbReference>
<dbReference type="InterPro" id="IPR057125">
    <property type="entry name" value="NXF1/2/3/5-like_LRR"/>
</dbReference>